<protein>
    <submittedName>
        <fullName evidence="1">Uncharacterized protein</fullName>
    </submittedName>
</protein>
<dbReference type="EMBL" id="CP165646">
    <property type="protein sequence ID" value="XDU65175.1"/>
    <property type="molecule type" value="Genomic_DNA"/>
</dbReference>
<gene>
    <name evidence="1" type="ORF">AB8B23_03190</name>
</gene>
<sequence>MDENILEKIKIRLLSGIEVNESDFNFMKLNANLFKCIKFIKKRKAKKKWQMLKSQIKK</sequence>
<reference evidence="1" key="1">
    <citation type="submission" date="2024-07" db="EMBL/GenBank/DDBJ databases">
        <authorList>
            <person name="Li X.-J."/>
            <person name="Wang X."/>
        </authorList>
    </citation>
    <scope>NUCLEOTIDE SEQUENCE</scope>
    <source>
        <strain evidence="1">HSP-342</strain>
    </source>
</reference>
<dbReference type="AlphaFoldDB" id="A0AB39VCZ1"/>
<dbReference type="KEGG" id="lmes:AB8B23_03190"/>
<proteinExistence type="predicted"/>
<dbReference type="RefSeq" id="WP_369713371.1">
    <property type="nucleotide sequence ID" value="NZ_CP165646.1"/>
</dbReference>
<accession>A0AB39VCZ1</accession>
<evidence type="ECO:0000313" key="1">
    <source>
        <dbReference type="EMBL" id="XDU65175.1"/>
    </source>
</evidence>
<name>A0AB39VCZ1_9FUSO</name>
<organism evidence="1">
    <name type="scientific">Leptotrichia mesophila</name>
    <dbReference type="NCBI Taxonomy" id="3239303"/>
    <lineage>
        <taxon>Bacteria</taxon>
        <taxon>Fusobacteriati</taxon>
        <taxon>Fusobacteriota</taxon>
        <taxon>Fusobacteriia</taxon>
        <taxon>Fusobacteriales</taxon>
        <taxon>Leptotrichiaceae</taxon>
        <taxon>Leptotrichia</taxon>
    </lineage>
</organism>